<protein>
    <recommendedName>
        <fullName evidence="3">AB hydrolase-1 domain-containing protein</fullName>
    </recommendedName>
</protein>
<dbReference type="InterPro" id="IPR029058">
    <property type="entry name" value="AB_hydrolase_fold"/>
</dbReference>
<organism evidence="1 2">
    <name type="scientific">Phialemonium atrogriseum</name>
    <dbReference type="NCBI Taxonomy" id="1093897"/>
    <lineage>
        <taxon>Eukaryota</taxon>
        <taxon>Fungi</taxon>
        <taxon>Dikarya</taxon>
        <taxon>Ascomycota</taxon>
        <taxon>Pezizomycotina</taxon>
        <taxon>Sordariomycetes</taxon>
        <taxon>Sordariomycetidae</taxon>
        <taxon>Cephalothecales</taxon>
        <taxon>Cephalothecaceae</taxon>
        <taxon>Phialemonium</taxon>
    </lineage>
</organism>
<name>A0AAJ0BRK4_9PEZI</name>
<evidence type="ECO:0000313" key="2">
    <source>
        <dbReference type="Proteomes" id="UP001244011"/>
    </source>
</evidence>
<dbReference type="RefSeq" id="XP_060278321.1">
    <property type="nucleotide sequence ID" value="XM_060425057.1"/>
</dbReference>
<gene>
    <name evidence="1" type="ORF">QBC33DRAFT_462173</name>
</gene>
<proteinExistence type="predicted"/>
<dbReference type="SUPFAM" id="SSF53474">
    <property type="entry name" value="alpha/beta-Hydrolases"/>
    <property type="match status" value="1"/>
</dbReference>
<reference evidence="1" key="1">
    <citation type="submission" date="2023-06" db="EMBL/GenBank/DDBJ databases">
        <title>Genome-scale phylogeny and comparative genomics of the fungal order Sordariales.</title>
        <authorList>
            <consortium name="Lawrence Berkeley National Laboratory"/>
            <person name="Hensen N."/>
            <person name="Bonometti L."/>
            <person name="Westerberg I."/>
            <person name="Brannstrom I.O."/>
            <person name="Guillou S."/>
            <person name="Cros-Aarteil S."/>
            <person name="Calhoun S."/>
            <person name="Haridas S."/>
            <person name="Kuo A."/>
            <person name="Mondo S."/>
            <person name="Pangilinan J."/>
            <person name="Riley R."/>
            <person name="Labutti K."/>
            <person name="Andreopoulos B."/>
            <person name="Lipzen A."/>
            <person name="Chen C."/>
            <person name="Yanf M."/>
            <person name="Daum C."/>
            <person name="Ng V."/>
            <person name="Clum A."/>
            <person name="Steindorff A."/>
            <person name="Ohm R."/>
            <person name="Martin F."/>
            <person name="Silar P."/>
            <person name="Natvig D."/>
            <person name="Lalanne C."/>
            <person name="Gautier V."/>
            <person name="Ament-Velasquez S.L."/>
            <person name="Kruys A."/>
            <person name="Hutchinson M.I."/>
            <person name="Powell A.J."/>
            <person name="Barry K."/>
            <person name="Miller A.N."/>
            <person name="Grigoriev I.V."/>
            <person name="Debuchy R."/>
            <person name="Gladieux P."/>
            <person name="Thoren M.H."/>
            <person name="Johannesson H."/>
        </authorList>
    </citation>
    <scope>NUCLEOTIDE SEQUENCE</scope>
    <source>
        <strain evidence="1">8032-3</strain>
    </source>
</reference>
<dbReference type="AlphaFoldDB" id="A0AAJ0BRK4"/>
<dbReference type="Proteomes" id="UP001244011">
    <property type="component" value="Unassembled WGS sequence"/>
</dbReference>
<sequence>MVDGTVYCEHLIPAKTVFGIPIVLIHGEFHTGSIWLKTADNRPGWANYFLSQGYSVYIIHIPPTRQSSGMLSQVENVIRPNIELIENEATSLANSATADWGTAKLHNQWPGTGRCGDLIFDQYIARLTPLCFEPPERQLLAQRAVASLIQMTGPAILIGEGTGANTAWLVADYKPEQVRAVLAIEPSGPPFCLPYEDDEDNKRRYTPFLRHVPGLRRYGLADIPMNFDPPTVINDIKDLEDPTWSPLNVSQVMRKDGPGSYYSQQADGIVGLHNGDSLQAREGQESIGDKPVRKLPCLQRMAHAVITTECSPHSLYDWATVKFLQETGTQVEHIELAKQGIHGNGPLCFLEKNSNQVAAVLHNWI</sequence>
<comment type="caution">
    <text evidence="1">The sequence shown here is derived from an EMBL/GenBank/DDBJ whole genome shotgun (WGS) entry which is preliminary data.</text>
</comment>
<dbReference type="GeneID" id="85308244"/>
<dbReference type="Gene3D" id="3.40.50.1820">
    <property type="entry name" value="alpha/beta hydrolase"/>
    <property type="match status" value="1"/>
</dbReference>
<dbReference type="PANTHER" id="PTHR43194">
    <property type="entry name" value="HYDROLASE ALPHA/BETA FOLD FAMILY"/>
    <property type="match status" value="1"/>
</dbReference>
<feature type="non-terminal residue" evidence="1">
    <location>
        <position position="365"/>
    </location>
</feature>
<dbReference type="EMBL" id="MU839043">
    <property type="protein sequence ID" value="KAK1762108.1"/>
    <property type="molecule type" value="Genomic_DNA"/>
</dbReference>
<dbReference type="PANTHER" id="PTHR43194:SF4">
    <property type="entry name" value="AB HYDROLASE-1 DOMAIN-CONTAINING PROTEIN"/>
    <property type="match status" value="1"/>
</dbReference>
<dbReference type="InterPro" id="IPR050228">
    <property type="entry name" value="Carboxylesterase_BioH"/>
</dbReference>
<keyword evidence="2" id="KW-1185">Reference proteome</keyword>
<accession>A0AAJ0BRK4</accession>
<evidence type="ECO:0008006" key="3">
    <source>
        <dbReference type="Google" id="ProtNLM"/>
    </source>
</evidence>
<evidence type="ECO:0000313" key="1">
    <source>
        <dbReference type="EMBL" id="KAK1762108.1"/>
    </source>
</evidence>